<keyword evidence="4" id="KW-0342">GTP-binding</keyword>
<dbReference type="EMBL" id="PGFF01000001">
    <property type="protein sequence ID" value="PJJ71709.1"/>
    <property type="molecule type" value="Genomic_DNA"/>
</dbReference>
<dbReference type="GO" id="GO:0005525">
    <property type="term" value="F:GTP binding"/>
    <property type="evidence" value="ECO:0007669"/>
    <property type="project" value="UniProtKB-KW"/>
</dbReference>
<evidence type="ECO:0000256" key="2">
    <source>
        <dbReference type="ARBA" id="ARBA00022695"/>
    </source>
</evidence>
<dbReference type="SUPFAM" id="SSF53448">
    <property type="entry name" value="Nucleotide-diphospho-sugar transferases"/>
    <property type="match status" value="1"/>
</dbReference>
<dbReference type="Proteomes" id="UP000228758">
    <property type="component" value="Unassembled WGS sequence"/>
</dbReference>
<evidence type="ECO:0000256" key="4">
    <source>
        <dbReference type="ARBA" id="ARBA00023134"/>
    </source>
</evidence>
<accession>A0A2M9CIL9</accession>
<dbReference type="OrthoDB" id="9151145at2"/>
<organism evidence="5 6">
    <name type="scientific">Diaminobutyricimonas aerilata</name>
    <dbReference type="NCBI Taxonomy" id="1162967"/>
    <lineage>
        <taxon>Bacteria</taxon>
        <taxon>Bacillati</taxon>
        <taxon>Actinomycetota</taxon>
        <taxon>Actinomycetes</taxon>
        <taxon>Micrococcales</taxon>
        <taxon>Microbacteriaceae</taxon>
        <taxon>Diaminobutyricimonas</taxon>
    </lineage>
</organism>
<proteinExistence type="predicted"/>
<dbReference type="Gene3D" id="3.90.550.10">
    <property type="entry name" value="Spore Coat Polysaccharide Biosynthesis Protein SpsA, Chain A"/>
    <property type="match status" value="1"/>
</dbReference>
<comment type="caution">
    <text evidence="5">The sequence shown here is derived from an EMBL/GenBank/DDBJ whole genome shotgun (WGS) entry which is preliminary data.</text>
</comment>
<name>A0A2M9CIL9_9MICO</name>
<dbReference type="PANTHER" id="PTHR40392:SF1">
    <property type="entry name" value="2-PHOSPHO-L-LACTATE GUANYLYLTRANSFERASE"/>
    <property type="match status" value="1"/>
</dbReference>
<dbReference type="InterPro" id="IPR002835">
    <property type="entry name" value="CofC"/>
</dbReference>
<dbReference type="NCBIfam" id="TIGR03552">
    <property type="entry name" value="F420_cofC"/>
    <property type="match status" value="1"/>
</dbReference>
<evidence type="ECO:0000313" key="6">
    <source>
        <dbReference type="Proteomes" id="UP000228758"/>
    </source>
</evidence>
<dbReference type="PANTHER" id="PTHR40392">
    <property type="entry name" value="2-PHOSPHO-L-LACTATE GUANYLYLTRANSFERASE"/>
    <property type="match status" value="1"/>
</dbReference>
<keyword evidence="2 5" id="KW-0548">Nucleotidyltransferase</keyword>
<keyword evidence="1 5" id="KW-0808">Transferase</keyword>
<dbReference type="AlphaFoldDB" id="A0A2M9CIL9"/>
<dbReference type="InterPro" id="IPR029044">
    <property type="entry name" value="Nucleotide-diphossugar_trans"/>
</dbReference>
<keyword evidence="6" id="KW-1185">Reference proteome</keyword>
<keyword evidence="3" id="KW-0547">Nucleotide-binding</keyword>
<evidence type="ECO:0000256" key="1">
    <source>
        <dbReference type="ARBA" id="ARBA00022679"/>
    </source>
</evidence>
<protein>
    <submittedName>
        <fullName evidence="5">2-phospho-L-lactate guanylyltransferase</fullName>
    </submittedName>
</protein>
<gene>
    <name evidence="5" type="ORF">CLV46_1262</name>
</gene>
<dbReference type="Pfam" id="PF01983">
    <property type="entry name" value="CofC"/>
    <property type="match status" value="1"/>
</dbReference>
<dbReference type="GO" id="GO:0043814">
    <property type="term" value="F:phospholactate guanylyltransferase activity"/>
    <property type="evidence" value="ECO:0007669"/>
    <property type="project" value="InterPro"/>
</dbReference>
<sequence length="206" mass="21263">MEPVSWSVVVPVKGPRGAKTRLALGERTRAELAVAFALDTVAAALAARHVGRVLVITGADIGEAFRALGAEVLIEQERRGLTAAIADGLAHVGDGPRAVLLGDVPALRAAELDAALTAAGAHPLAFVPDADGVGTVLATAASGVPHDPRFGPGSREAHRAAGYVELELPVDWGLRRDVDTTGDLDRVLTLGIGPHTRRAVEHRATA</sequence>
<evidence type="ECO:0000256" key="3">
    <source>
        <dbReference type="ARBA" id="ARBA00022741"/>
    </source>
</evidence>
<evidence type="ECO:0000313" key="5">
    <source>
        <dbReference type="EMBL" id="PJJ71709.1"/>
    </source>
</evidence>
<reference evidence="5 6" key="1">
    <citation type="submission" date="2017-11" db="EMBL/GenBank/DDBJ databases">
        <title>Genomic Encyclopedia of Archaeal and Bacterial Type Strains, Phase II (KMG-II): From Individual Species to Whole Genera.</title>
        <authorList>
            <person name="Goeker M."/>
        </authorList>
    </citation>
    <scope>NUCLEOTIDE SEQUENCE [LARGE SCALE GENOMIC DNA]</scope>
    <source>
        <strain evidence="5 6">DSM 27393</strain>
    </source>
</reference>